<dbReference type="Gene3D" id="3.40.50.150">
    <property type="entry name" value="Vaccinia Virus protein VP39"/>
    <property type="match status" value="1"/>
</dbReference>
<dbReference type="PANTHER" id="PTHR43861:SF6">
    <property type="entry name" value="METHYLTRANSFERASE TYPE 11"/>
    <property type="match status" value="1"/>
</dbReference>
<dbReference type="EMBL" id="PFXE01000042">
    <property type="protein sequence ID" value="PJA33376.1"/>
    <property type="molecule type" value="Genomic_DNA"/>
</dbReference>
<dbReference type="AlphaFoldDB" id="A0A2M7WTZ1"/>
<gene>
    <name evidence="1" type="ORF">CO184_02120</name>
</gene>
<evidence type="ECO:0008006" key="3">
    <source>
        <dbReference type="Google" id="ProtNLM"/>
    </source>
</evidence>
<reference evidence="2" key="1">
    <citation type="submission" date="2017-09" db="EMBL/GenBank/DDBJ databases">
        <title>Depth-based differentiation of microbial function through sediment-hosted aquifers and enrichment of novel symbionts in the deep terrestrial subsurface.</title>
        <authorList>
            <person name="Probst A.J."/>
            <person name="Ladd B."/>
            <person name="Jarett J.K."/>
            <person name="Geller-Mcgrath D.E."/>
            <person name="Sieber C.M.K."/>
            <person name="Emerson J.B."/>
            <person name="Anantharaman K."/>
            <person name="Thomas B.C."/>
            <person name="Malmstrom R."/>
            <person name="Stieglmeier M."/>
            <person name="Klingl A."/>
            <person name="Woyke T."/>
            <person name="Ryan C.M."/>
            <person name="Banfield J.F."/>
        </authorList>
    </citation>
    <scope>NUCLEOTIDE SEQUENCE [LARGE SCALE GENOMIC DNA]</scope>
</reference>
<name>A0A2M7WTZ1_9BACT</name>
<dbReference type="Proteomes" id="UP000231487">
    <property type="component" value="Unassembled WGS sequence"/>
</dbReference>
<accession>A0A2M7WTZ1</accession>
<dbReference type="PANTHER" id="PTHR43861">
    <property type="entry name" value="TRANS-ACONITATE 2-METHYLTRANSFERASE-RELATED"/>
    <property type="match status" value="1"/>
</dbReference>
<dbReference type="InterPro" id="IPR029063">
    <property type="entry name" value="SAM-dependent_MTases_sf"/>
</dbReference>
<protein>
    <recommendedName>
        <fullName evidence="3">Class I SAM-dependent methyltransferase</fullName>
    </recommendedName>
</protein>
<sequence length="397" mass="45714">MKFNSIKIKSLLLSSRFSILKWDKSIPTEIVSNCIACTNKLEPICALRSSSTTVRIGFCNKCGYVGYMDRPTKTWINNYYSLSWDKDFIRSKGMMKRDVVLPKGKIKGTRRSAFLATAELKVDKDRGVCDIGSGYGQVMKNFQMSGFKKIVGVETSQHRASLVNEVFGFDVIYGDFGSIKVEDTLKKYAPFGVMFCHHVFEHVYDPASVVSSMSKLQEEGDYAVFSVPNFLGEHINYVSLYLSHLHSFGKKSMEILFNRFNYELIEDKSNTETNLLLIFRKTTNLSVRLNHEHLSKDLILKRIRNGLGLEQYKNTNLHTLRWEQRAEGGDYALAIPLSFNKFVANLNWLVKQTISYFKSRVLHRATAYHILLVQPVYKNAEFPQEIWFDDEVFMLIK</sequence>
<dbReference type="SUPFAM" id="SSF53335">
    <property type="entry name" value="S-adenosyl-L-methionine-dependent methyltransferases"/>
    <property type="match status" value="1"/>
</dbReference>
<dbReference type="Pfam" id="PF13489">
    <property type="entry name" value="Methyltransf_23"/>
    <property type="match status" value="1"/>
</dbReference>
<proteinExistence type="predicted"/>
<comment type="caution">
    <text evidence="1">The sequence shown here is derived from an EMBL/GenBank/DDBJ whole genome shotgun (WGS) entry which is preliminary data.</text>
</comment>
<evidence type="ECO:0000313" key="1">
    <source>
        <dbReference type="EMBL" id="PJA33376.1"/>
    </source>
</evidence>
<evidence type="ECO:0000313" key="2">
    <source>
        <dbReference type="Proteomes" id="UP000231487"/>
    </source>
</evidence>
<organism evidence="1 2">
    <name type="scientific">Candidatus Zambryskibacteria bacterium CG_4_9_14_3_um_filter_40_16</name>
    <dbReference type="NCBI Taxonomy" id="1975111"/>
    <lineage>
        <taxon>Bacteria</taxon>
        <taxon>Candidatus Zambryskiibacteriota</taxon>
    </lineage>
</organism>